<keyword evidence="1" id="KW-0472">Membrane</keyword>
<organism evidence="2 3">
    <name type="scientific">Reinekea thalattae</name>
    <dbReference type="NCBI Taxonomy" id="2593301"/>
    <lineage>
        <taxon>Bacteria</taxon>
        <taxon>Pseudomonadati</taxon>
        <taxon>Pseudomonadota</taxon>
        <taxon>Gammaproteobacteria</taxon>
        <taxon>Oceanospirillales</taxon>
        <taxon>Saccharospirillaceae</taxon>
        <taxon>Reinekea</taxon>
    </lineage>
</organism>
<keyword evidence="3" id="KW-1185">Reference proteome</keyword>
<sequence length="624" mass="69602">MLTHMKSLTGTLRNASTVAAILFALFISGCGTTPVKDQGDSLADSAFINQQISAAEALIDLDQVEEASAILGGLNFNQLSIAQQTRYVLSQSRVSLATGKGQEALGWINNEYAYLLDGLPLEQQIEIGKMRAQALELSGKPLAAARERIFLAPVLSRKDRIENQDQIWFDLQISPLDDIKKLAAQESSPDLTGWLDLAIISHEQNSNMDQLIKAVEQWQNDNKSHPAAKDLPNSLQMLRELTLSQPKQIGVLLPLSGPLEQAGKAIRDGLLSNWYSAKANGQEVPQISFYDTANIEDAVQLYNTAVDEGAELIIGPLAKNKVEQLARHQKLDVPVLALNYTNNSFTKTNNFYQFGLAPEDEAIQIAEDIWLQGARNIMVVSPATQWGDRVADAFITRWELLGGTITSKARFNRPDQYLYSVKYALNISNSERRHIQLARLLDADLEFEFRRRQDVDMIFMVAFPDQARQLKPILNYQRAADISIVATSNIYAGELNQDKDRDLNDVHFVEMPWRLYDSAEKQQASLAFPSSVDDYASLVALGTDAYKLYPRVPQMSVFNDVRIHGVTGLLSMSDNGRIKRQLDWAQIKNGIAIPAPLQEPNLESADDEQTLDVDLENTELENVE</sequence>
<dbReference type="InterPro" id="IPR028082">
    <property type="entry name" value="Peripla_BP_I"/>
</dbReference>
<dbReference type="Gene3D" id="3.40.50.2300">
    <property type="match status" value="2"/>
</dbReference>
<dbReference type="AlphaFoldDB" id="A0A5C8Z466"/>
<name>A0A5C8Z466_9GAMM</name>
<reference evidence="2 3" key="1">
    <citation type="submission" date="2019-07" db="EMBL/GenBank/DDBJ databases">
        <title>Reinekea sp. strain SSH23 genome sequencing and assembly.</title>
        <authorList>
            <person name="Kim I."/>
        </authorList>
    </citation>
    <scope>NUCLEOTIDE SEQUENCE [LARGE SCALE GENOMIC DNA]</scope>
    <source>
        <strain evidence="2 3">SSH23</strain>
    </source>
</reference>
<proteinExistence type="predicted"/>
<comment type="caution">
    <text evidence="2">The sequence shown here is derived from an EMBL/GenBank/DDBJ whole genome shotgun (WGS) entry which is preliminary data.</text>
</comment>
<dbReference type="PANTHER" id="PTHR38038">
    <property type="entry name" value="PENICILLIN-BINDING PROTEIN ACTIVATOR LPOA"/>
    <property type="match status" value="1"/>
</dbReference>
<dbReference type="PANTHER" id="PTHR38038:SF1">
    <property type="entry name" value="PENICILLIN-BINDING PROTEIN ACTIVATOR LPOA"/>
    <property type="match status" value="1"/>
</dbReference>
<dbReference type="InterPro" id="IPR007443">
    <property type="entry name" value="LpoA"/>
</dbReference>
<dbReference type="EMBL" id="VKAD01000002">
    <property type="protein sequence ID" value="TXR51988.1"/>
    <property type="molecule type" value="Genomic_DNA"/>
</dbReference>
<dbReference type="SUPFAM" id="SSF53822">
    <property type="entry name" value="Periplasmic binding protein-like I"/>
    <property type="match status" value="1"/>
</dbReference>
<evidence type="ECO:0000256" key="1">
    <source>
        <dbReference type="ARBA" id="ARBA00023136"/>
    </source>
</evidence>
<accession>A0A5C8Z466</accession>
<dbReference type="GO" id="GO:0009252">
    <property type="term" value="P:peptidoglycan biosynthetic process"/>
    <property type="evidence" value="ECO:0007669"/>
    <property type="project" value="TreeGrafter"/>
</dbReference>
<dbReference type="CDD" id="cd06339">
    <property type="entry name" value="PBP1_YraM_LppC_lipoprotein-like"/>
    <property type="match status" value="1"/>
</dbReference>
<dbReference type="Proteomes" id="UP000321764">
    <property type="component" value="Unassembled WGS sequence"/>
</dbReference>
<dbReference type="Gene3D" id="1.25.40.650">
    <property type="match status" value="1"/>
</dbReference>
<dbReference type="Pfam" id="PF04348">
    <property type="entry name" value="LppC"/>
    <property type="match status" value="1"/>
</dbReference>
<evidence type="ECO:0000313" key="2">
    <source>
        <dbReference type="EMBL" id="TXR51988.1"/>
    </source>
</evidence>
<evidence type="ECO:0000313" key="3">
    <source>
        <dbReference type="Proteomes" id="UP000321764"/>
    </source>
</evidence>
<dbReference type="OrthoDB" id="6708821at2"/>
<dbReference type="PROSITE" id="PS51257">
    <property type="entry name" value="PROKAR_LIPOPROTEIN"/>
    <property type="match status" value="1"/>
</dbReference>
<gene>
    <name evidence="2" type="ORF">FME95_11235</name>
</gene>
<dbReference type="GO" id="GO:0030234">
    <property type="term" value="F:enzyme regulator activity"/>
    <property type="evidence" value="ECO:0007669"/>
    <property type="project" value="TreeGrafter"/>
</dbReference>
<dbReference type="GO" id="GO:0031241">
    <property type="term" value="C:periplasmic side of cell outer membrane"/>
    <property type="evidence" value="ECO:0007669"/>
    <property type="project" value="TreeGrafter"/>
</dbReference>
<protein>
    <submittedName>
        <fullName evidence="2">ABC transporter substrate-binding protein</fullName>
    </submittedName>
</protein>